<feature type="transmembrane region" description="Helical" evidence="1">
    <location>
        <begin position="23"/>
        <end position="41"/>
    </location>
</feature>
<keyword evidence="1" id="KW-0472">Membrane</keyword>
<accession>A0A498A0H2</accession>
<evidence type="ECO:0000313" key="3">
    <source>
        <dbReference type="Proteomes" id="UP000271700"/>
    </source>
</evidence>
<dbReference type="RefSeq" id="WP_147437040.1">
    <property type="nucleotide sequence ID" value="NZ_RCCT01000001.1"/>
</dbReference>
<dbReference type="AlphaFoldDB" id="A0A498A0H2"/>
<comment type="caution">
    <text evidence="2">The sequence shown here is derived from an EMBL/GenBank/DDBJ whole genome shotgun (WGS) entry which is preliminary data.</text>
</comment>
<protein>
    <submittedName>
        <fullName evidence="2">Uncharacterized protein</fullName>
    </submittedName>
</protein>
<evidence type="ECO:0000313" key="2">
    <source>
        <dbReference type="EMBL" id="RLK11375.1"/>
    </source>
</evidence>
<dbReference type="EMBL" id="RCCT01000001">
    <property type="protein sequence ID" value="RLK11375.1"/>
    <property type="molecule type" value="Genomic_DNA"/>
</dbReference>
<reference evidence="2 3" key="1">
    <citation type="submission" date="2018-10" db="EMBL/GenBank/DDBJ databases">
        <title>Genomic Encyclopedia of Archaeal and Bacterial Type Strains, Phase II (KMG-II): from individual species to whole genera.</title>
        <authorList>
            <person name="Goeker M."/>
        </authorList>
    </citation>
    <scope>NUCLEOTIDE SEQUENCE [LARGE SCALE GENOMIC DNA]</scope>
    <source>
        <strain evidence="2 3">DSM 29317</strain>
    </source>
</reference>
<name>A0A498A0H2_9RHOB</name>
<sequence>MTRLIELIRVPTRNELPQFRKGLGVKLLFVSTVLLLVHFNYGRQSLLWYLAAFPMIYVVFMLSVIERRIDKNKTDKSD</sequence>
<evidence type="ECO:0000256" key="1">
    <source>
        <dbReference type="SAM" id="Phobius"/>
    </source>
</evidence>
<dbReference type="Proteomes" id="UP000271700">
    <property type="component" value="Unassembled WGS sequence"/>
</dbReference>
<gene>
    <name evidence="2" type="ORF">CLV75_1376</name>
</gene>
<keyword evidence="1" id="KW-1133">Transmembrane helix</keyword>
<proteinExistence type="predicted"/>
<keyword evidence="1" id="KW-0812">Transmembrane</keyword>
<feature type="transmembrane region" description="Helical" evidence="1">
    <location>
        <begin position="47"/>
        <end position="65"/>
    </location>
</feature>
<keyword evidence="3" id="KW-1185">Reference proteome</keyword>
<organism evidence="2 3">
    <name type="scientific">Ruegeria conchae</name>
    <dbReference type="NCBI Taxonomy" id="981384"/>
    <lineage>
        <taxon>Bacteria</taxon>
        <taxon>Pseudomonadati</taxon>
        <taxon>Pseudomonadota</taxon>
        <taxon>Alphaproteobacteria</taxon>
        <taxon>Rhodobacterales</taxon>
        <taxon>Roseobacteraceae</taxon>
        <taxon>Ruegeria</taxon>
    </lineage>
</organism>